<dbReference type="Proteomes" id="UP000442707">
    <property type="component" value="Unassembled WGS sequence"/>
</dbReference>
<gene>
    <name evidence="1" type="ORF">F7R91_00395</name>
</gene>
<dbReference type="EMBL" id="VZRB01000001">
    <property type="protein sequence ID" value="KAB1150499.1"/>
    <property type="molecule type" value="Genomic_DNA"/>
</dbReference>
<protein>
    <submittedName>
        <fullName evidence="1">Uncharacterized protein</fullName>
    </submittedName>
</protein>
<accession>A0A6H9V585</accession>
<organism evidence="1 2">
    <name type="scientific">Streptomyces luteolifulvus</name>
    <dbReference type="NCBI Taxonomy" id="2615112"/>
    <lineage>
        <taxon>Bacteria</taxon>
        <taxon>Bacillati</taxon>
        <taxon>Actinomycetota</taxon>
        <taxon>Actinomycetes</taxon>
        <taxon>Kitasatosporales</taxon>
        <taxon>Streptomycetaceae</taxon>
        <taxon>Streptomyces</taxon>
    </lineage>
</organism>
<keyword evidence="2" id="KW-1185">Reference proteome</keyword>
<reference evidence="1 2" key="1">
    <citation type="submission" date="2019-09" db="EMBL/GenBank/DDBJ databases">
        <title>Screening of Novel Bioactive Compounds from Soil-Associated.</title>
        <authorList>
            <person name="Zhao S."/>
        </authorList>
    </citation>
    <scope>NUCLEOTIDE SEQUENCE [LARGE SCALE GENOMIC DNA]</scope>
    <source>
        <strain evidence="1 2">HIT-DPA4</strain>
    </source>
</reference>
<dbReference type="AlphaFoldDB" id="A0A6H9V585"/>
<evidence type="ECO:0000313" key="1">
    <source>
        <dbReference type="EMBL" id="KAB1150499.1"/>
    </source>
</evidence>
<sequence length="65" mass="7039">MPPAPDGGRHGPGPERRCGHAAERLLQERAIAPNFAKDRALTKGYAVARRTRQAGRTAIRSLVHA</sequence>
<dbReference type="RefSeq" id="WP_150943210.1">
    <property type="nucleotide sequence ID" value="NZ_VZRB01000001.1"/>
</dbReference>
<proteinExistence type="predicted"/>
<evidence type="ECO:0000313" key="2">
    <source>
        <dbReference type="Proteomes" id="UP000442707"/>
    </source>
</evidence>
<comment type="caution">
    <text evidence="1">The sequence shown here is derived from an EMBL/GenBank/DDBJ whole genome shotgun (WGS) entry which is preliminary data.</text>
</comment>
<name>A0A6H9V585_9ACTN</name>